<dbReference type="AlphaFoldDB" id="A0A1V6P2T6"/>
<evidence type="ECO:0000256" key="1">
    <source>
        <dbReference type="SAM" id="MobiDB-lite"/>
    </source>
</evidence>
<comment type="caution">
    <text evidence="2">The sequence shown here is derived from an EMBL/GenBank/DDBJ whole genome shotgun (WGS) entry which is preliminary data.</text>
</comment>
<organism evidence="2 3">
    <name type="scientific">Penicillium polonicum</name>
    <dbReference type="NCBI Taxonomy" id="60169"/>
    <lineage>
        <taxon>Eukaryota</taxon>
        <taxon>Fungi</taxon>
        <taxon>Dikarya</taxon>
        <taxon>Ascomycota</taxon>
        <taxon>Pezizomycotina</taxon>
        <taxon>Eurotiomycetes</taxon>
        <taxon>Eurotiomycetidae</taxon>
        <taxon>Eurotiales</taxon>
        <taxon>Aspergillaceae</taxon>
        <taxon>Penicillium</taxon>
    </lineage>
</organism>
<dbReference type="Proteomes" id="UP000191408">
    <property type="component" value="Unassembled WGS sequence"/>
</dbReference>
<reference evidence="3" key="1">
    <citation type="journal article" date="2017" name="Nat. Microbiol.">
        <title>Global analysis of biosynthetic gene clusters reveals vast potential of secondary metabolite production in Penicillium species.</title>
        <authorList>
            <person name="Nielsen J.C."/>
            <person name="Grijseels S."/>
            <person name="Prigent S."/>
            <person name="Ji B."/>
            <person name="Dainat J."/>
            <person name="Nielsen K.F."/>
            <person name="Frisvad J.C."/>
            <person name="Workman M."/>
            <person name="Nielsen J."/>
        </authorList>
    </citation>
    <scope>NUCLEOTIDE SEQUENCE [LARGE SCALE GENOMIC DNA]</scope>
    <source>
        <strain evidence="3">IBT 4502</strain>
    </source>
</reference>
<gene>
    <name evidence="2" type="ORF">PENPOL_c001G10257</name>
</gene>
<evidence type="ECO:0000313" key="3">
    <source>
        <dbReference type="Proteomes" id="UP000191408"/>
    </source>
</evidence>
<dbReference type="EMBL" id="MDYM01000001">
    <property type="protein sequence ID" value="OQD70926.1"/>
    <property type="molecule type" value="Genomic_DNA"/>
</dbReference>
<feature type="compositionally biased region" description="Low complexity" evidence="1">
    <location>
        <begin position="70"/>
        <end position="79"/>
    </location>
</feature>
<sequence>MQPTSPSPPYSIIPSIEIEDEGTLSTIVTTDHQAWCIQPNHSRRAPRVHQCRDIRSANPSPESTQEERPQVVVRVNRVPNGKRKSTPVESVGGLPRTKKKKANTKQNEMKRFCWELGQRFTGVVSPIDGDGALDIASNIARDPVPTNVFKRLVDFCDASRRAP</sequence>
<evidence type="ECO:0000313" key="2">
    <source>
        <dbReference type="EMBL" id="OQD70926.1"/>
    </source>
</evidence>
<keyword evidence="3" id="KW-1185">Reference proteome</keyword>
<name>A0A1V6P2T6_PENPO</name>
<accession>A0A1V6P2T6</accession>
<protein>
    <submittedName>
        <fullName evidence="2">Uncharacterized protein</fullName>
    </submittedName>
</protein>
<dbReference type="STRING" id="60169.A0A1V6P2T6"/>
<proteinExistence type="predicted"/>
<feature type="region of interest" description="Disordered" evidence="1">
    <location>
        <begin position="40"/>
        <end position="105"/>
    </location>
</feature>